<accession>A0A6G7J6J6</accession>
<proteinExistence type="predicted"/>
<name>A0A6G7J6J6_9FLAO</name>
<evidence type="ECO:0000313" key="2">
    <source>
        <dbReference type="Proteomes" id="UP000502928"/>
    </source>
</evidence>
<keyword evidence="2" id="KW-1185">Reference proteome</keyword>
<sequence length="289" mass="32580">MKYHKAKLVHTSYFFAQLISNYRFEQDVRSKFGGFGTDGIWKRALTGKNDDCPEEDTLLPINEEDEKIDIDVSVDPCVEGIINKLKTKDMQNLTVPDIGQLDGTGHLSQGILDLFDSSGNFDLVFKVEEAGYSNGIPRTAKTQKTEGKMEWTITLDDDYVNNATQLSIARSIIHESVHAFVGMILNSNNTSDMAISLQSLYTHYKSNNPDKLVQNLTQHEFMSQYVDAMAVSLSVWDNKQQSMEYYKKLCWAGLESSSVYQAQLNKNEIQETIQNEATNSVNAKGQECD</sequence>
<reference evidence="1 2" key="1">
    <citation type="submission" date="2020-02" db="EMBL/GenBank/DDBJ databases">
        <title>Complete genome of Muricauda sp. 501str8.</title>
        <authorList>
            <person name="Dong B."/>
            <person name="Zhu S."/>
            <person name="Yang J."/>
            <person name="Chen J."/>
        </authorList>
    </citation>
    <scope>NUCLEOTIDE SEQUENCE [LARGE SCALE GENOMIC DNA]</scope>
    <source>
        <strain evidence="1 2">501str8</strain>
    </source>
</reference>
<dbReference type="Proteomes" id="UP000502928">
    <property type="component" value="Chromosome"/>
</dbReference>
<organism evidence="1 2">
    <name type="scientific">Flagellimonas oceani</name>
    <dbReference type="NCBI Taxonomy" id="2698672"/>
    <lineage>
        <taxon>Bacteria</taxon>
        <taxon>Pseudomonadati</taxon>
        <taxon>Bacteroidota</taxon>
        <taxon>Flavobacteriia</taxon>
        <taxon>Flavobacteriales</taxon>
        <taxon>Flavobacteriaceae</taxon>
        <taxon>Flagellimonas</taxon>
    </lineage>
</organism>
<gene>
    <name evidence="1" type="ORF">GVT53_16430</name>
</gene>
<evidence type="ECO:0000313" key="1">
    <source>
        <dbReference type="EMBL" id="QII46198.1"/>
    </source>
</evidence>
<protein>
    <submittedName>
        <fullName evidence="1">Uncharacterized protein</fullName>
    </submittedName>
</protein>
<dbReference type="EMBL" id="CP049616">
    <property type="protein sequence ID" value="QII46198.1"/>
    <property type="molecule type" value="Genomic_DNA"/>
</dbReference>
<dbReference type="KEGG" id="mut:GVT53_16430"/>
<dbReference type="RefSeq" id="WP_166249575.1">
    <property type="nucleotide sequence ID" value="NZ_CP049616.1"/>
</dbReference>
<dbReference type="AlphaFoldDB" id="A0A6G7J6J6"/>